<accession>A0A0E9QTM3</accession>
<sequence>MYSHVLLKAESYVLFTTGLKSLPSNRASAAFTHKGNTGLHGKHTQVYLNGTDTHDHTFTVHSIQKQRN</sequence>
<reference evidence="1" key="1">
    <citation type="submission" date="2014-11" db="EMBL/GenBank/DDBJ databases">
        <authorList>
            <person name="Amaro Gonzalez C."/>
        </authorList>
    </citation>
    <scope>NUCLEOTIDE SEQUENCE</scope>
</reference>
<proteinExistence type="predicted"/>
<dbReference type="AlphaFoldDB" id="A0A0E9QTM3"/>
<organism evidence="1">
    <name type="scientific">Anguilla anguilla</name>
    <name type="common">European freshwater eel</name>
    <name type="synonym">Muraena anguilla</name>
    <dbReference type="NCBI Taxonomy" id="7936"/>
    <lineage>
        <taxon>Eukaryota</taxon>
        <taxon>Metazoa</taxon>
        <taxon>Chordata</taxon>
        <taxon>Craniata</taxon>
        <taxon>Vertebrata</taxon>
        <taxon>Euteleostomi</taxon>
        <taxon>Actinopterygii</taxon>
        <taxon>Neopterygii</taxon>
        <taxon>Teleostei</taxon>
        <taxon>Anguilliformes</taxon>
        <taxon>Anguillidae</taxon>
        <taxon>Anguilla</taxon>
    </lineage>
</organism>
<name>A0A0E9QTM3_ANGAN</name>
<dbReference type="EMBL" id="GBXM01089134">
    <property type="protein sequence ID" value="JAH19443.1"/>
    <property type="molecule type" value="Transcribed_RNA"/>
</dbReference>
<reference evidence="1" key="2">
    <citation type="journal article" date="2015" name="Fish Shellfish Immunol.">
        <title>Early steps in the European eel (Anguilla anguilla)-Vibrio vulnificus interaction in the gills: Role of the RtxA13 toxin.</title>
        <authorList>
            <person name="Callol A."/>
            <person name="Pajuelo D."/>
            <person name="Ebbesson L."/>
            <person name="Teles M."/>
            <person name="MacKenzie S."/>
            <person name="Amaro C."/>
        </authorList>
    </citation>
    <scope>NUCLEOTIDE SEQUENCE</scope>
</reference>
<evidence type="ECO:0000313" key="1">
    <source>
        <dbReference type="EMBL" id="JAH19443.1"/>
    </source>
</evidence>
<protein>
    <submittedName>
        <fullName evidence="1">Uncharacterized protein</fullName>
    </submittedName>
</protein>